<evidence type="ECO:0000256" key="6">
    <source>
        <dbReference type="SAM" id="Phobius"/>
    </source>
</evidence>
<gene>
    <name evidence="7" type="ORF">FC07_GL003081</name>
</gene>
<evidence type="ECO:0000256" key="4">
    <source>
        <dbReference type="ARBA" id="ARBA00022989"/>
    </source>
</evidence>
<evidence type="ECO:0000256" key="1">
    <source>
        <dbReference type="ARBA" id="ARBA00004651"/>
    </source>
</evidence>
<feature type="transmembrane region" description="Helical" evidence="6">
    <location>
        <begin position="166"/>
        <end position="185"/>
    </location>
</feature>
<evidence type="ECO:0000313" key="8">
    <source>
        <dbReference type="Proteomes" id="UP000051461"/>
    </source>
</evidence>
<comment type="caution">
    <text evidence="7">The sequence shown here is derived from an EMBL/GenBank/DDBJ whole genome shotgun (WGS) entry which is preliminary data.</text>
</comment>
<feature type="transmembrane region" description="Helical" evidence="6">
    <location>
        <begin position="137"/>
        <end position="154"/>
    </location>
</feature>
<name>A0A0R1H259_9LACO</name>
<sequence>MFGYLLFVITMSFTPGPNTIMAMSEGQQKGFRRSLTFNWGILLGMVIVGGIIGLFANYFQQNQLVIVAIKVIGAGYLLYLAYHILRSAPDSAAQATTHPFITGTFLQTMNVKVYLYFITGLSTFSIAGLWGEIPVKFGLMLLLGVLGTMTWTLAGQLLQQVYQRHYRSINTVIALLLCFSAYDIWR</sequence>
<dbReference type="AlphaFoldDB" id="A0A0R1H259"/>
<organism evidence="7 8">
    <name type="scientific">Loigolactobacillus bifermentans DSM 20003</name>
    <dbReference type="NCBI Taxonomy" id="1423726"/>
    <lineage>
        <taxon>Bacteria</taxon>
        <taxon>Bacillati</taxon>
        <taxon>Bacillota</taxon>
        <taxon>Bacilli</taxon>
        <taxon>Lactobacillales</taxon>
        <taxon>Lactobacillaceae</taxon>
        <taxon>Loigolactobacillus</taxon>
    </lineage>
</organism>
<evidence type="ECO:0000256" key="2">
    <source>
        <dbReference type="ARBA" id="ARBA00022475"/>
    </source>
</evidence>
<dbReference type="GO" id="GO:0005886">
    <property type="term" value="C:plasma membrane"/>
    <property type="evidence" value="ECO:0007669"/>
    <property type="project" value="UniProtKB-SubCell"/>
</dbReference>
<dbReference type="Pfam" id="PF01810">
    <property type="entry name" value="LysE"/>
    <property type="match status" value="1"/>
</dbReference>
<dbReference type="EMBL" id="AZDA01000006">
    <property type="protein sequence ID" value="KRK40678.1"/>
    <property type="molecule type" value="Genomic_DNA"/>
</dbReference>
<dbReference type="GO" id="GO:0015171">
    <property type="term" value="F:amino acid transmembrane transporter activity"/>
    <property type="evidence" value="ECO:0007669"/>
    <property type="project" value="TreeGrafter"/>
</dbReference>
<dbReference type="RefSeq" id="WP_057903401.1">
    <property type="nucleotide sequence ID" value="NZ_AZDA01000006.1"/>
</dbReference>
<dbReference type="PATRIC" id="fig|1423726.3.peg.3195"/>
<evidence type="ECO:0000256" key="5">
    <source>
        <dbReference type="ARBA" id="ARBA00023136"/>
    </source>
</evidence>
<evidence type="ECO:0000256" key="3">
    <source>
        <dbReference type="ARBA" id="ARBA00022692"/>
    </source>
</evidence>
<dbReference type="Proteomes" id="UP000051461">
    <property type="component" value="Unassembled WGS sequence"/>
</dbReference>
<feature type="transmembrane region" description="Helical" evidence="6">
    <location>
        <begin position="113"/>
        <end position="131"/>
    </location>
</feature>
<keyword evidence="3 6" id="KW-0812">Transmembrane</keyword>
<evidence type="ECO:0000313" key="7">
    <source>
        <dbReference type="EMBL" id="KRK40678.1"/>
    </source>
</evidence>
<dbReference type="OrthoDB" id="9784202at2"/>
<accession>A0A0R1H259</accession>
<dbReference type="GO" id="GO:0033228">
    <property type="term" value="P:cysteine export across plasma membrane"/>
    <property type="evidence" value="ECO:0007669"/>
    <property type="project" value="TreeGrafter"/>
</dbReference>
<protein>
    <submittedName>
        <fullName evidence="7">Transporter LysE family protein</fullName>
    </submittedName>
</protein>
<dbReference type="InterPro" id="IPR001123">
    <property type="entry name" value="LeuE-type"/>
</dbReference>
<keyword evidence="8" id="KW-1185">Reference proteome</keyword>
<comment type="subcellular location">
    <subcellularLocation>
        <location evidence="1">Cell membrane</location>
        <topology evidence="1">Multi-pass membrane protein</topology>
    </subcellularLocation>
</comment>
<dbReference type="STRING" id="1423726.FC07_GL003081"/>
<dbReference type="PANTHER" id="PTHR30086:SF20">
    <property type="entry name" value="ARGININE EXPORTER PROTEIN ARGO-RELATED"/>
    <property type="match status" value="1"/>
</dbReference>
<keyword evidence="5 6" id="KW-0472">Membrane</keyword>
<feature type="transmembrane region" description="Helical" evidence="6">
    <location>
        <begin position="35"/>
        <end position="58"/>
    </location>
</feature>
<keyword evidence="4 6" id="KW-1133">Transmembrane helix</keyword>
<feature type="transmembrane region" description="Helical" evidence="6">
    <location>
        <begin position="64"/>
        <end position="82"/>
    </location>
</feature>
<keyword evidence="2" id="KW-1003">Cell membrane</keyword>
<dbReference type="PANTHER" id="PTHR30086">
    <property type="entry name" value="ARGININE EXPORTER PROTEIN ARGO"/>
    <property type="match status" value="1"/>
</dbReference>
<proteinExistence type="predicted"/>
<reference evidence="7 8" key="1">
    <citation type="journal article" date="2015" name="Genome Announc.">
        <title>Expanding the biotechnology potential of lactobacilli through comparative genomics of 213 strains and associated genera.</title>
        <authorList>
            <person name="Sun Z."/>
            <person name="Harris H.M."/>
            <person name="McCann A."/>
            <person name="Guo C."/>
            <person name="Argimon S."/>
            <person name="Zhang W."/>
            <person name="Yang X."/>
            <person name="Jeffery I.B."/>
            <person name="Cooney J.C."/>
            <person name="Kagawa T.F."/>
            <person name="Liu W."/>
            <person name="Song Y."/>
            <person name="Salvetti E."/>
            <person name="Wrobel A."/>
            <person name="Rasinkangas P."/>
            <person name="Parkhill J."/>
            <person name="Rea M.C."/>
            <person name="O'Sullivan O."/>
            <person name="Ritari J."/>
            <person name="Douillard F.P."/>
            <person name="Paul Ross R."/>
            <person name="Yang R."/>
            <person name="Briner A.E."/>
            <person name="Felis G.E."/>
            <person name="de Vos W.M."/>
            <person name="Barrangou R."/>
            <person name="Klaenhammer T.R."/>
            <person name="Caufield P.W."/>
            <person name="Cui Y."/>
            <person name="Zhang H."/>
            <person name="O'Toole P.W."/>
        </authorList>
    </citation>
    <scope>NUCLEOTIDE SEQUENCE [LARGE SCALE GENOMIC DNA]</scope>
    <source>
        <strain evidence="7 8">DSM 20003</strain>
    </source>
</reference>